<evidence type="ECO:0000256" key="10">
    <source>
        <dbReference type="ARBA" id="ARBA00022840"/>
    </source>
</evidence>
<keyword evidence="7" id="KW-0812">Transmembrane</keyword>
<dbReference type="InterPro" id="IPR029151">
    <property type="entry name" value="Sensor-like_sf"/>
</dbReference>
<dbReference type="GO" id="GO:0004673">
    <property type="term" value="F:protein histidine kinase activity"/>
    <property type="evidence" value="ECO:0007669"/>
    <property type="project" value="UniProtKB-EC"/>
</dbReference>
<dbReference type="PROSITE" id="PS50113">
    <property type="entry name" value="PAC"/>
    <property type="match status" value="1"/>
</dbReference>
<evidence type="ECO:0000256" key="3">
    <source>
        <dbReference type="ARBA" id="ARBA00012438"/>
    </source>
</evidence>
<keyword evidence="20" id="KW-1185">Reference proteome</keyword>
<dbReference type="InterPro" id="IPR003594">
    <property type="entry name" value="HATPase_dom"/>
</dbReference>
<dbReference type="CDD" id="cd00075">
    <property type="entry name" value="HATPase"/>
    <property type="match status" value="1"/>
</dbReference>
<dbReference type="SMART" id="SM00387">
    <property type="entry name" value="HATPase_c"/>
    <property type="match status" value="1"/>
</dbReference>
<keyword evidence="10 19" id="KW-0067">ATP-binding</keyword>
<keyword evidence="9" id="KW-0418">Kinase</keyword>
<dbReference type="SUPFAM" id="SSF103190">
    <property type="entry name" value="Sensory domain-like"/>
    <property type="match status" value="1"/>
</dbReference>
<dbReference type="Gene3D" id="3.30.565.10">
    <property type="entry name" value="Histidine kinase-like ATPase, C-terminal domain"/>
    <property type="match status" value="1"/>
</dbReference>
<dbReference type="Pfam" id="PF02743">
    <property type="entry name" value="dCache_1"/>
    <property type="match status" value="1"/>
</dbReference>
<dbReference type="GO" id="GO:0005886">
    <property type="term" value="C:plasma membrane"/>
    <property type="evidence" value="ECO:0007669"/>
    <property type="project" value="UniProtKB-SubCell"/>
</dbReference>
<dbReference type="SUPFAM" id="SSF55785">
    <property type="entry name" value="PYP-like sensor domain (PAS domain)"/>
    <property type="match status" value="1"/>
</dbReference>
<dbReference type="CDD" id="cd00130">
    <property type="entry name" value="PAS"/>
    <property type="match status" value="1"/>
</dbReference>
<name>A0ABD6CMS4_9EURY</name>
<dbReference type="EC" id="2.7.13.3" evidence="3"/>
<sequence>MQIKRAFLVSILVVGIVLSAAVFVGFQEYKDTLYDHEQAGVDRTAEHVGSELEKQLSSLKRTVVVASANPEIADHGTQRQRRALAAFVERSEFAGVSVIAANGTMTNIVSNVSEERRDALVGADFSDRTYYRRAMNGTTYVSDPVEADSGNHIITVSTPLYRDGRIVGTMNAAFHLSEREFFETFASTLEDDQRLALHAADGTPIYTTGPAVSPAFSREVSVSELGWTVRVEKGPDSVQSTIRAVTLVQAGSITAVLGLLGVFGWRLYRLSIAQLSRLLRGFRDLEDGRYGTRIDLVASDEWQQVETGFNHLSETIAASRAERMARQRELERERDRFEALFQGVPEPVVDVEITDESTVLRDANEAFETTFGHAVEDVVGEDINDLIVPDDAGMADEADAIDGEAAAGEQITRQIRRDARDGVREFLFRSAPIDAEGDVSRQFGVYIDITDRNEYEARLREQRDNLDTLNQVLRHDIRNDLQLVTAYADLLTEVCEQRDGEEDSEERAYLEKISESAAHAVELTETARNMADVMLTDETERKPMRLRTALESELETLRSETDAVVVTDGTVPDVTVSANEILGSVFRNLLTNAVQHNDKDLPEVRVSATVDGGDGVVRVRVADNGPGIPDDRTEQIFGRGEKGLQSGGTGLGLYLVQTLVDTYGGDVWVEDGEDASVPNGASDDSPTGAVFVVELPLAE</sequence>
<comment type="subcellular location">
    <subcellularLocation>
        <location evidence="2">Cell membrane</location>
        <topology evidence="2">Multi-pass membrane protein</topology>
    </subcellularLocation>
</comment>
<dbReference type="GO" id="GO:0000160">
    <property type="term" value="P:phosphorelay signal transduction system"/>
    <property type="evidence" value="ECO:0007669"/>
    <property type="project" value="UniProtKB-KW"/>
</dbReference>
<feature type="domain" description="Histidine kinase" evidence="15">
    <location>
        <begin position="472"/>
        <end position="699"/>
    </location>
</feature>
<evidence type="ECO:0000256" key="5">
    <source>
        <dbReference type="ARBA" id="ARBA00022553"/>
    </source>
</evidence>
<evidence type="ECO:0000256" key="9">
    <source>
        <dbReference type="ARBA" id="ARBA00022777"/>
    </source>
</evidence>
<dbReference type="RefSeq" id="WP_256419917.1">
    <property type="nucleotide sequence ID" value="NZ_JANHDI010000001.1"/>
</dbReference>
<dbReference type="InterPro" id="IPR000700">
    <property type="entry name" value="PAS-assoc_C"/>
</dbReference>
<proteinExistence type="predicted"/>
<keyword evidence="4" id="KW-1003">Cell membrane</keyword>
<keyword evidence="5" id="KW-0597">Phosphoprotein</keyword>
<evidence type="ECO:0000256" key="12">
    <source>
        <dbReference type="ARBA" id="ARBA00023012"/>
    </source>
</evidence>
<dbReference type="CDD" id="cd00082">
    <property type="entry name" value="HisKA"/>
    <property type="match status" value="1"/>
</dbReference>
<dbReference type="GO" id="GO:0005524">
    <property type="term" value="F:ATP binding"/>
    <property type="evidence" value="ECO:0007669"/>
    <property type="project" value="UniProtKB-KW"/>
</dbReference>
<evidence type="ECO:0000256" key="4">
    <source>
        <dbReference type="ARBA" id="ARBA00022475"/>
    </source>
</evidence>
<dbReference type="InterPro" id="IPR003661">
    <property type="entry name" value="HisK_dim/P_dom"/>
</dbReference>
<dbReference type="CDD" id="cd12914">
    <property type="entry name" value="PDC1_DGC_like"/>
    <property type="match status" value="1"/>
</dbReference>
<evidence type="ECO:0000256" key="2">
    <source>
        <dbReference type="ARBA" id="ARBA00004651"/>
    </source>
</evidence>
<dbReference type="InterPro" id="IPR036890">
    <property type="entry name" value="HATPase_C_sf"/>
</dbReference>
<dbReference type="InterPro" id="IPR003660">
    <property type="entry name" value="HAMP_dom"/>
</dbReference>
<dbReference type="Pfam" id="PF08448">
    <property type="entry name" value="PAS_4"/>
    <property type="match status" value="1"/>
</dbReference>
<dbReference type="SUPFAM" id="SSF55874">
    <property type="entry name" value="ATPase domain of HSP90 chaperone/DNA topoisomerase II/histidine kinase"/>
    <property type="match status" value="1"/>
</dbReference>
<reference evidence="19 20" key="1">
    <citation type="journal article" date="2019" name="Int. J. Syst. Evol. Microbiol.">
        <title>The Global Catalogue of Microorganisms (GCM) 10K type strain sequencing project: providing services to taxonomists for standard genome sequencing and annotation.</title>
        <authorList>
            <consortium name="The Broad Institute Genomics Platform"/>
            <consortium name="The Broad Institute Genome Sequencing Center for Infectious Disease"/>
            <person name="Wu L."/>
            <person name="Ma J."/>
        </authorList>
    </citation>
    <scope>NUCLEOTIDE SEQUENCE [LARGE SCALE GENOMIC DNA]</scope>
    <source>
        <strain evidence="19 20">CGMCC 1.12121</strain>
    </source>
</reference>
<dbReference type="PROSITE" id="PS50112">
    <property type="entry name" value="PAS"/>
    <property type="match status" value="1"/>
</dbReference>
<evidence type="ECO:0000256" key="1">
    <source>
        <dbReference type="ARBA" id="ARBA00000085"/>
    </source>
</evidence>
<dbReference type="PROSITE" id="PS50885">
    <property type="entry name" value="HAMP"/>
    <property type="match status" value="1"/>
</dbReference>
<dbReference type="Proteomes" id="UP001597085">
    <property type="component" value="Unassembled WGS sequence"/>
</dbReference>
<dbReference type="InterPro" id="IPR050351">
    <property type="entry name" value="BphY/WalK/GraS-like"/>
</dbReference>
<dbReference type="Pfam" id="PF02518">
    <property type="entry name" value="HATPase_c"/>
    <property type="match status" value="1"/>
</dbReference>
<dbReference type="PANTHER" id="PTHR42878:SF7">
    <property type="entry name" value="SENSOR HISTIDINE KINASE GLRK"/>
    <property type="match status" value="1"/>
</dbReference>
<keyword evidence="11" id="KW-1133">Transmembrane helix</keyword>
<dbReference type="NCBIfam" id="TIGR00229">
    <property type="entry name" value="sensory_box"/>
    <property type="match status" value="1"/>
</dbReference>
<feature type="domain" description="PAC" evidence="17">
    <location>
        <begin position="409"/>
        <end position="461"/>
    </location>
</feature>
<dbReference type="PANTHER" id="PTHR42878">
    <property type="entry name" value="TWO-COMPONENT HISTIDINE KINASE"/>
    <property type="match status" value="1"/>
</dbReference>
<evidence type="ECO:0000256" key="8">
    <source>
        <dbReference type="ARBA" id="ARBA00022741"/>
    </source>
</evidence>
<dbReference type="InterPro" id="IPR004358">
    <property type="entry name" value="Sig_transdc_His_kin-like_C"/>
</dbReference>
<comment type="caution">
    <text evidence="19">The sequence shown here is derived from an EMBL/GenBank/DDBJ whole genome shotgun (WGS) entry which is preliminary data.</text>
</comment>
<organism evidence="19 20">
    <name type="scientific">Halobellus rarus</name>
    <dbReference type="NCBI Taxonomy" id="1126237"/>
    <lineage>
        <taxon>Archaea</taxon>
        <taxon>Methanobacteriati</taxon>
        <taxon>Methanobacteriota</taxon>
        <taxon>Stenosarchaea group</taxon>
        <taxon>Halobacteria</taxon>
        <taxon>Halobacteriales</taxon>
        <taxon>Haloferacaceae</taxon>
        <taxon>Halobellus</taxon>
    </lineage>
</organism>
<accession>A0ABD6CMS4</accession>
<evidence type="ECO:0000256" key="7">
    <source>
        <dbReference type="ARBA" id="ARBA00022692"/>
    </source>
</evidence>
<dbReference type="InterPro" id="IPR005467">
    <property type="entry name" value="His_kinase_dom"/>
</dbReference>
<dbReference type="InterPro" id="IPR033479">
    <property type="entry name" value="dCache_1"/>
</dbReference>
<comment type="catalytic activity">
    <reaction evidence="1">
        <text>ATP + protein L-histidine = ADP + protein N-phospho-L-histidine.</text>
        <dbReference type="EC" id="2.7.13.3"/>
    </reaction>
</comment>
<evidence type="ECO:0000259" key="15">
    <source>
        <dbReference type="PROSITE" id="PS50109"/>
    </source>
</evidence>
<dbReference type="Gene3D" id="3.30.450.20">
    <property type="entry name" value="PAS domain"/>
    <property type="match status" value="2"/>
</dbReference>
<evidence type="ECO:0000259" key="16">
    <source>
        <dbReference type="PROSITE" id="PS50112"/>
    </source>
</evidence>
<protein>
    <recommendedName>
        <fullName evidence="3">histidine kinase</fullName>
        <ecNumber evidence="3">2.7.13.3</ecNumber>
    </recommendedName>
</protein>
<dbReference type="InterPro" id="IPR000014">
    <property type="entry name" value="PAS"/>
</dbReference>
<dbReference type="PROSITE" id="PS50109">
    <property type="entry name" value="HIS_KIN"/>
    <property type="match status" value="1"/>
</dbReference>
<evidence type="ECO:0000256" key="13">
    <source>
        <dbReference type="ARBA" id="ARBA00023136"/>
    </source>
</evidence>
<evidence type="ECO:0000313" key="19">
    <source>
        <dbReference type="EMBL" id="MFD1598699.1"/>
    </source>
</evidence>
<evidence type="ECO:0000259" key="18">
    <source>
        <dbReference type="PROSITE" id="PS50885"/>
    </source>
</evidence>
<evidence type="ECO:0000256" key="14">
    <source>
        <dbReference type="ARBA" id="ARBA00023224"/>
    </source>
</evidence>
<keyword evidence="12" id="KW-0902">Two-component regulatory system</keyword>
<evidence type="ECO:0000259" key="17">
    <source>
        <dbReference type="PROSITE" id="PS50113"/>
    </source>
</evidence>
<dbReference type="Gene3D" id="6.10.340.10">
    <property type="match status" value="1"/>
</dbReference>
<gene>
    <name evidence="19" type="ORF">ACFSBX_06970</name>
</gene>
<feature type="domain" description="HAMP" evidence="18">
    <location>
        <begin position="269"/>
        <end position="321"/>
    </location>
</feature>
<dbReference type="InterPro" id="IPR013656">
    <property type="entry name" value="PAS_4"/>
</dbReference>
<evidence type="ECO:0000313" key="20">
    <source>
        <dbReference type="Proteomes" id="UP001597085"/>
    </source>
</evidence>
<evidence type="ECO:0000256" key="6">
    <source>
        <dbReference type="ARBA" id="ARBA00022679"/>
    </source>
</evidence>
<keyword evidence="14" id="KW-0807">Transducer</keyword>
<keyword evidence="8" id="KW-0547">Nucleotide-binding</keyword>
<keyword evidence="6" id="KW-0808">Transferase</keyword>
<dbReference type="AlphaFoldDB" id="A0ABD6CMS4"/>
<evidence type="ECO:0000256" key="11">
    <source>
        <dbReference type="ARBA" id="ARBA00022989"/>
    </source>
</evidence>
<dbReference type="InterPro" id="IPR035965">
    <property type="entry name" value="PAS-like_dom_sf"/>
</dbReference>
<keyword evidence="13" id="KW-0472">Membrane</keyword>
<feature type="domain" description="PAS" evidence="16">
    <location>
        <begin position="333"/>
        <end position="391"/>
    </location>
</feature>
<dbReference type="PRINTS" id="PR00344">
    <property type="entry name" value="BCTRLSENSOR"/>
</dbReference>
<dbReference type="EMBL" id="JBHUDK010000005">
    <property type="protein sequence ID" value="MFD1598699.1"/>
    <property type="molecule type" value="Genomic_DNA"/>
</dbReference>